<evidence type="ECO:0000313" key="3">
    <source>
        <dbReference type="Proteomes" id="UP000499080"/>
    </source>
</evidence>
<feature type="region of interest" description="Disordered" evidence="1">
    <location>
        <begin position="1"/>
        <end position="21"/>
    </location>
</feature>
<dbReference type="EMBL" id="BGPR01005754">
    <property type="protein sequence ID" value="GBN13098.1"/>
    <property type="molecule type" value="Genomic_DNA"/>
</dbReference>
<evidence type="ECO:0000313" key="2">
    <source>
        <dbReference type="EMBL" id="GBN13098.1"/>
    </source>
</evidence>
<organism evidence="2 3">
    <name type="scientific">Araneus ventricosus</name>
    <name type="common">Orbweaver spider</name>
    <name type="synonym">Epeira ventricosa</name>
    <dbReference type="NCBI Taxonomy" id="182803"/>
    <lineage>
        <taxon>Eukaryota</taxon>
        <taxon>Metazoa</taxon>
        <taxon>Ecdysozoa</taxon>
        <taxon>Arthropoda</taxon>
        <taxon>Chelicerata</taxon>
        <taxon>Arachnida</taxon>
        <taxon>Araneae</taxon>
        <taxon>Araneomorphae</taxon>
        <taxon>Entelegynae</taxon>
        <taxon>Araneoidea</taxon>
        <taxon>Araneidae</taxon>
        <taxon>Araneus</taxon>
    </lineage>
</organism>
<proteinExistence type="predicted"/>
<dbReference type="Proteomes" id="UP000499080">
    <property type="component" value="Unassembled WGS sequence"/>
</dbReference>
<protein>
    <submittedName>
        <fullName evidence="2">Uncharacterized protein</fullName>
    </submittedName>
</protein>
<reference evidence="2 3" key="1">
    <citation type="journal article" date="2019" name="Sci. Rep.">
        <title>Orb-weaving spider Araneus ventricosus genome elucidates the spidroin gene catalogue.</title>
        <authorList>
            <person name="Kono N."/>
            <person name="Nakamura H."/>
            <person name="Ohtoshi R."/>
            <person name="Moran D.A.P."/>
            <person name="Shinohara A."/>
            <person name="Yoshida Y."/>
            <person name="Fujiwara M."/>
            <person name="Mori M."/>
            <person name="Tomita M."/>
            <person name="Arakawa K."/>
        </authorList>
    </citation>
    <scope>NUCLEOTIDE SEQUENCE [LARGE SCALE GENOMIC DNA]</scope>
</reference>
<name>A0A4Y2LEH3_ARAVE</name>
<comment type="caution">
    <text evidence="2">The sequence shown here is derived from an EMBL/GenBank/DDBJ whole genome shotgun (WGS) entry which is preliminary data.</text>
</comment>
<dbReference type="OrthoDB" id="6409098at2759"/>
<gene>
    <name evidence="2" type="ORF">AVEN_257681_1</name>
</gene>
<evidence type="ECO:0000256" key="1">
    <source>
        <dbReference type="SAM" id="MobiDB-lite"/>
    </source>
</evidence>
<accession>A0A4Y2LEH3</accession>
<sequence>MERSIDHHESQRPPTRPSTSGVAKWRDAWTACSYVVEGYSSTNMKNFHIIFGQWVSILNWIFGNPIHPLKQYIPFFYYVTEPNGPKEILHMYMDPNIGENDERFIHIFFNLYEFNKLRRDYCDNMNRNNSMLVDEARGTINFSIMEDTMHNPAEYFKHVSTWQLLFLHTCHLLAHWDTYDKYQHANYDTHMRLRESEFYNLYFYGQLVYHQ</sequence>
<feature type="compositionally biased region" description="Basic and acidic residues" evidence="1">
    <location>
        <begin position="1"/>
        <end position="11"/>
    </location>
</feature>
<keyword evidence="3" id="KW-1185">Reference proteome</keyword>
<dbReference type="AlphaFoldDB" id="A0A4Y2LEH3"/>